<feature type="transmembrane region" description="Helical" evidence="1">
    <location>
        <begin position="294"/>
        <end position="313"/>
    </location>
</feature>
<feature type="transmembrane region" description="Helical" evidence="1">
    <location>
        <begin position="325"/>
        <end position="344"/>
    </location>
</feature>
<protein>
    <submittedName>
        <fullName evidence="3">DUF418 domain-containing protein</fullName>
    </submittedName>
</protein>
<gene>
    <name evidence="3" type="ORF">WAE96_05210</name>
</gene>
<feature type="transmembrane region" description="Helical" evidence="1">
    <location>
        <begin position="183"/>
        <end position="213"/>
    </location>
</feature>
<feature type="transmembrane region" description="Helical" evidence="1">
    <location>
        <begin position="135"/>
        <end position="152"/>
    </location>
</feature>
<dbReference type="Pfam" id="PF04235">
    <property type="entry name" value="DUF418"/>
    <property type="match status" value="1"/>
</dbReference>
<dbReference type="PANTHER" id="PTHR30590">
    <property type="entry name" value="INNER MEMBRANE PROTEIN"/>
    <property type="match status" value="1"/>
</dbReference>
<comment type="caution">
    <text evidence="3">The sequence shown here is derived from an EMBL/GenBank/DDBJ whole genome shotgun (WGS) entry which is preliminary data.</text>
</comment>
<feature type="domain" description="DUF418" evidence="2">
    <location>
        <begin position="211"/>
        <end position="360"/>
    </location>
</feature>
<feature type="transmembrane region" description="Helical" evidence="1">
    <location>
        <begin position="250"/>
        <end position="274"/>
    </location>
</feature>
<evidence type="ECO:0000256" key="1">
    <source>
        <dbReference type="SAM" id="Phobius"/>
    </source>
</evidence>
<dbReference type="EMBL" id="JBAWKS010000001">
    <property type="protein sequence ID" value="MEI4549109.1"/>
    <property type="molecule type" value="Genomic_DNA"/>
</dbReference>
<accession>A0ABU8EQ69</accession>
<keyword evidence="4" id="KW-1185">Reference proteome</keyword>
<keyword evidence="1" id="KW-0812">Transmembrane</keyword>
<feature type="transmembrane region" description="Helical" evidence="1">
    <location>
        <begin position="94"/>
        <end position="115"/>
    </location>
</feature>
<feature type="transmembrane region" description="Helical" evidence="1">
    <location>
        <begin position="225"/>
        <end position="243"/>
    </location>
</feature>
<dbReference type="Proteomes" id="UP001382455">
    <property type="component" value="Unassembled WGS sequence"/>
</dbReference>
<proteinExistence type="predicted"/>
<dbReference type="PANTHER" id="PTHR30590:SF2">
    <property type="entry name" value="INNER MEMBRANE PROTEIN"/>
    <property type="match status" value="1"/>
</dbReference>
<dbReference type="InterPro" id="IPR007349">
    <property type="entry name" value="DUF418"/>
</dbReference>
<feature type="transmembrane region" description="Helical" evidence="1">
    <location>
        <begin position="12"/>
        <end position="36"/>
    </location>
</feature>
<dbReference type="RefSeq" id="WP_336434782.1">
    <property type="nucleotide sequence ID" value="NZ_JBAWKS010000001.1"/>
</dbReference>
<keyword evidence="1" id="KW-0472">Membrane</keyword>
<dbReference type="InterPro" id="IPR052529">
    <property type="entry name" value="Bact_Transport_Assoc"/>
</dbReference>
<name>A0ABU8EQ69_9GAMM</name>
<sequence length="363" mass="41728">MPRIKTLDVLRGFAVLGILFMNIYYHSVFELGYVPFQVTPLSDNVIEVTNAFFIDGRFRALFCLLFGVGLAILYDKHGQDDAFTLLKSRLNWLLIFGFIHSVFIFSGDILVNYALAGLIVYREIGSSQEALLKKAKTYFAIGFSLILLFALIPNESIYRNSDEYFEIINTWQSGYGEQLIQQIVFTIIMFVFSWVCFIWITAGIVLFGVYLYRADFFNTGLSTKQLLASLLVVITISSIDALLRVNYVHLVELTMSIATFSGLVCALMYCHVFIKLNEKLTVLNSIFAPAGRMAFTLYILQSIVFALFFRYFSPEFVHSATRLDYIYLCLIFSVFQLVFAFFYLKLFKSGPIEWLWRKVYSAK</sequence>
<reference evidence="3 4" key="1">
    <citation type="submission" date="2023-12" db="EMBL/GenBank/DDBJ databases">
        <title>Friends and Foes: Symbiotic and Algicidal bacterial influence on Karenia brevis blooms.</title>
        <authorList>
            <person name="Fei C."/>
            <person name="Mohamed A.R."/>
            <person name="Booker A."/>
            <person name="Arshad M."/>
            <person name="Klass S."/>
            <person name="Ahn S."/>
            <person name="Gilbert P.M."/>
            <person name="Heil C.A."/>
            <person name="Martinez J.M."/>
            <person name="Amin S.A."/>
        </authorList>
    </citation>
    <scope>NUCLEOTIDE SEQUENCE [LARGE SCALE GENOMIC DNA]</scope>
    <source>
        <strain evidence="3 4">CE15</strain>
    </source>
</reference>
<evidence type="ECO:0000313" key="4">
    <source>
        <dbReference type="Proteomes" id="UP001382455"/>
    </source>
</evidence>
<keyword evidence="1" id="KW-1133">Transmembrane helix</keyword>
<organism evidence="3 4">
    <name type="scientific">Pseudoalteromonas spongiae</name>
    <dbReference type="NCBI Taxonomy" id="298657"/>
    <lineage>
        <taxon>Bacteria</taxon>
        <taxon>Pseudomonadati</taxon>
        <taxon>Pseudomonadota</taxon>
        <taxon>Gammaproteobacteria</taxon>
        <taxon>Alteromonadales</taxon>
        <taxon>Pseudoalteromonadaceae</taxon>
        <taxon>Pseudoalteromonas</taxon>
    </lineage>
</organism>
<evidence type="ECO:0000259" key="2">
    <source>
        <dbReference type="Pfam" id="PF04235"/>
    </source>
</evidence>
<feature type="transmembrane region" description="Helical" evidence="1">
    <location>
        <begin position="56"/>
        <end position="74"/>
    </location>
</feature>
<evidence type="ECO:0000313" key="3">
    <source>
        <dbReference type="EMBL" id="MEI4549109.1"/>
    </source>
</evidence>